<dbReference type="HAMAP" id="MF_00365">
    <property type="entry name" value="RecF"/>
    <property type="match status" value="1"/>
</dbReference>
<dbReference type="GO" id="GO:0005737">
    <property type="term" value="C:cytoplasm"/>
    <property type="evidence" value="ECO:0007669"/>
    <property type="project" value="UniProtKB-SubCell"/>
</dbReference>
<evidence type="ECO:0000313" key="8">
    <source>
        <dbReference type="EMBL" id="AWG43222.1"/>
    </source>
</evidence>
<dbReference type="InterPro" id="IPR003395">
    <property type="entry name" value="RecF/RecN/SMC_N"/>
</dbReference>
<dbReference type="OrthoDB" id="9803889at2"/>
<dbReference type="NCBIfam" id="TIGR00611">
    <property type="entry name" value="recf"/>
    <property type="match status" value="1"/>
</dbReference>
<dbReference type="SUPFAM" id="SSF52540">
    <property type="entry name" value="P-loop containing nucleoside triphosphate hydrolases"/>
    <property type="match status" value="1"/>
</dbReference>
<protein>
    <recommendedName>
        <fullName evidence="6">DNA replication and repair protein RecF</fullName>
    </recommendedName>
</protein>
<dbReference type="Proteomes" id="UP000244655">
    <property type="component" value="Chromosome"/>
</dbReference>
<dbReference type="InterPro" id="IPR042174">
    <property type="entry name" value="RecF_2"/>
</dbReference>
<dbReference type="InterPro" id="IPR027417">
    <property type="entry name" value="P-loop_NTPase"/>
</dbReference>
<evidence type="ECO:0000313" key="9">
    <source>
        <dbReference type="Proteomes" id="UP000244655"/>
    </source>
</evidence>
<evidence type="ECO:0000256" key="6">
    <source>
        <dbReference type="HAMAP-Rule" id="MF_00365"/>
    </source>
</evidence>
<dbReference type="GO" id="GO:0000731">
    <property type="term" value="P:DNA synthesis involved in DNA repair"/>
    <property type="evidence" value="ECO:0007669"/>
    <property type="project" value="TreeGrafter"/>
</dbReference>
<gene>
    <name evidence="6" type="primary">recF</name>
    <name evidence="8" type="ORF">CR532_02270</name>
</gene>
<dbReference type="GO" id="GO:0003697">
    <property type="term" value="F:single-stranded DNA binding"/>
    <property type="evidence" value="ECO:0007669"/>
    <property type="project" value="UniProtKB-UniRule"/>
</dbReference>
<keyword evidence="3 6" id="KW-0547">Nucleotide-binding</keyword>
<dbReference type="InterPro" id="IPR001238">
    <property type="entry name" value="DNA-binding_RecF"/>
</dbReference>
<feature type="domain" description="RecF/RecN/SMC N-terminal" evidence="7">
    <location>
        <begin position="1"/>
        <end position="95"/>
    </location>
</feature>
<evidence type="ECO:0000256" key="5">
    <source>
        <dbReference type="ARBA" id="ARBA00023125"/>
    </source>
</evidence>
<dbReference type="Gene3D" id="3.40.50.300">
    <property type="entry name" value="P-loop containing nucleotide triphosphate hydrolases"/>
    <property type="match status" value="1"/>
</dbReference>
<dbReference type="GO" id="GO:0005524">
    <property type="term" value="F:ATP binding"/>
    <property type="evidence" value="ECO:0007669"/>
    <property type="project" value="UniProtKB-UniRule"/>
</dbReference>
<keyword evidence="5 6" id="KW-0238">DNA-binding</keyword>
<dbReference type="Pfam" id="PF02463">
    <property type="entry name" value="SMC_N"/>
    <property type="match status" value="1"/>
</dbReference>
<sequence length="355" mass="42267">MIRKIELFNFKNIENQVINFNFNNVYFYGENGSGKTNILDAIYCLAFASSFLVSTDRELVKYGETEFYLKCFYKTAERNGEINLSFRNGKKEIRVNNGIIKDRKELIFNIPAIIFSNYDIDFIVGAPAKKRWFFDQAISLVSLSYLDILRRYRKILKQRNLILRQGDRNLLKVYNETFVDCALEITKMRENFIKHFYEFFKYYYSFIFDISSSLEIKYVPSVKCDNRDELLKNLLLRERDELFEKSTLMGPHRDLYEVLNGDRVFTNHSSTGQNRTLSLIYRLVQVLIFNKRFGIAPILLFDDVFLELDSIRRRRVFEILPKSSQCFFTFLDDAYDIKRDSSFVVYRVKDGRFEL</sequence>
<dbReference type="PANTHER" id="PTHR32182:SF0">
    <property type="entry name" value="DNA REPLICATION AND REPAIR PROTEIN RECF"/>
    <property type="match status" value="1"/>
</dbReference>
<comment type="subcellular location">
    <subcellularLocation>
        <location evidence="6">Cytoplasm</location>
    </subcellularLocation>
</comment>
<comment type="similarity">
    <text evidence="6">Belongs to the RecF family.</text>
</comment>
<name>A0A2S1LY69_9SPIR</name>
<comment type="function">
    <text evidence="6">The RecF protein is involved in DNA metabolism; it is required for DNA replication and normal SOS inducibility. RecF binds preferentially to single-stranded, linear DNA. It also seems to bind ATP.</text>
</comment>
<dbReference type="GO" id="GO:0006260">
    <property type="term" value="P:DNA replication"/>
    <property type="evidence" value="ECO:0007669"/>
    <property type="project" value="UniProtKB-UniRule"/>
</dbReference>
<dbReference type="Gene3D" id="1.20.1050.90">
    <property type="entry name" value="RecF/RecN/SMC, N-terminal domain"/>
    <property type="match status" value="1"/>
</dbReference>
<dbReference type="RefSeq" id="WP_108729619.1">
    <property type="nucleotide sequence ID" value="NZ_CP025785.1"/>
</dbReference>
<evidence type="ECO:0000259" key="7">
    <source>
        <dbReference type="Pfam" id="PF02463"/>
    </source>
</evidence>
<dbReference type="GO" id="GO:0009432">
    <property type="term" value="P:SOS response"/>
    <property type="evidence" value="ECO:0007669"/>
    <property type="project" value="UniProtKB-UniRule"/>
</dbReference>
<dbReference type="AlphaFoldDB" id="A0A2S1LY69"/>
<feature type="binding site" evidence="6">
    <location>
        <begin position="29"/>
        <end position="36"/>
    </location>
    <ligand>
        <name>ATP</name>
        <dbReference type="ChEBI" id="CHEBI:30616"/>
    </ligand>
</feature>
<keyword evidence="1 6" id="KW-0963">Cytoplasm</keyword>
<keyword evidence="6" id="KW-0742">SOS response</keyword>
<reference evidence="8 9" key="1">
    <citation type="submission" date="2018-01" db="EMBL/GenBank/DDBJ databases">
        <title>Genome sequence of Borrelia tachyglossi.</title>
        <authorList>
            <person name="Gofton A.W."/>
        </authorList>
    </citation>
    <scope>NUCLEOTIDE SEQUENCE [LARGE SCALE GENOMIC DNA]</scope>
    <source>
        <strain evidence="8 9">Bc-F10-1268</strain>
    </source>
</reference>
<dbReference type="PANTHER" id="PTHR32182">
    <property type="entry name" value="DNA REPLICATION AND REPAIR PROTEIN RECF"/>
    <property type="match status" value="1"/>
</dbReference>
<proteinExistence type="inferred from homology"/>
<evidence type="ECO:0000256" key="3">
    <source>
        <dbReference type="ARBA" id="ARBA00022741"/>
    </source>
</evidence>
<dbReference type="GO" id="GO:0006302">
    <property type="term" value="P:double-strand break repair"/>
    <property type="evidence" value="ECO:0007669"/>
    <property type="project" value="TreeGrafter"/>
</dbReference>
<keyword evidence="2 6" id="KW-0235">DNA replication</keyword>
<keyword evidence="6" id="KW-0234">DNA repair</keyword>
<evidence type="ECO:0000256" key="4">
    <source>
        <dbReference type="ARBA" id="ARBA00022840"/>
    </source>
</evidence>
<keyword evidence="4 6" id="KW-0067">ATP-binding</keyword>
<dbReference type="EMBL" id="CP025785">
    <property type="protein sequence ID" value="AWG43222.1"/>
    <property type="molecule type" value="Genomic_DNA"/>
</dbReference>
<evidence type="ECO:0000256" key="1">
    <source>
        <dbReference type="ARBA" id="ARBA00022490"/>
    </source>
</evidence>
<organism evidence="8 9">
    <name type="scientific">Candidatus Borreliella tachyglossi</name>
    <dbReference type="NCBI Taxonomy" id="1964448"/>
    <lineage>
        <taxon>Bacteria</taxon>
        <taxon>Pseudomonadati</taxon>
        <taxon>Spirochaetota</taxon>
        <taxon>Spirochaetia</taxon>
        <taxon>Spirochaetales</taxon>
        <taxon>Borreliaceae</taxon>
        <taxon>Borreliella</taxon>
    </lineage>
</organism>
<keyword evidence="9" id="KW-1185">Reference proteome</keyword>
<evidence type="ECO:0000256" key="2">
    <source>
        <dbReference type="ARBA" id="ARBA00022705"/>
    </source>
</evidence>
<keyword evidence="6" id="KW-0227">DNA damage</keyword>
<accession>A0A2S1LY69</accession>